<dbReference type="SUPFAM" id="SSF52374">
    <property type="entry name" value="Nucleotidylyl transferase"/>
    <property type="match status" value="1"/>
</dbReference>
<dbReference type="InterPro" id="IPR014729">
    <property type="entry name" value="Rossmann-like_a/b/a_fold"/>
</dbReference>
<comment type="catalytic activity">
    <reaction evidence="7 8">
        <text>tRNA(Leu) + L-leucine + ATP = L-leucyl-tRNA(Leu) + AMP + diphosphate</text>
        <dbReference type="Rhea" id="RHEA:11688"/>
        <dbReference type="Rhea" id="RHEA-COMP:9613"/>
        <dbReference type="Rhea" id="RHEA-COMP:9622"/>
        <dbReference type="ChEBI" id="CHEBI:30616"/>
        <dbReference type="ChEBI" id="CHEBI:33019"/>
        <dbReference type="ChEBI" id="CHEBI:57427"/>
        <dbReference type="ChEBI" id="CHEBI:78442"/>
        <dbReference type="ChEBI" id="CHEBI:78494"/>
        <dbReference type="ChEBI" id="CHEBI:456215"/>
        <dbReference type="EC" id="6.1.1.4"/>
    </reaction>
</comment>
<dbReference type="Proteomes" id="UP001484199">
    <property type="component" value="Chromosome"/>
</dbReference>
<feature type="domain" description="Methionyl/Valyl/Leucyl/Isoleucyl-tRNA synthetase anticodon-binding" evidence="11">
    <location>
        <begin position="666"/>
        <end position="775"/>
    </location>
</feature>
<dbReference type="InterPro" id="IPR013155">
    <property type="entry name" value="M/V/L/I-tRNA-synth_anticd-bd"/>
</dbReference>
<dbReference type="EMBL" id="CP146843">
    <property type="protein sequence ID" value="WYY26181.1"/>
    <property type="molecule type" value="Genomic_DNA"/>
</dbReference>
<organism evidence="14 15">
    <name type="scientific">Ash yellows phytoplasma</name>
    <dbReference type="NCBI Taxonomy" id="35780"/>
    <lineage>
        <taxon>Bacteria</taxon>
        <taxon>Bacillati</taxon>
        <taxon>Mycoplasmatota</taxon>
        <taxon>Mollicutes</taxon>
        <taxon>Acholeplasmatales</taxon>
        <taxon>Acholeplasmataceae</taxon>
        <taxon>Candidatus Phytoplasma</taxon>
        <taxon>16SrVII (Ash yellows group)</taxon>
    </lineage>
</organism>
<dbReference type="InterPro" id="IPR009008">
    <property type="entry name" value="Val/Leu/Ile-tRNA-synth_edit"/>
</dbReference>
<feature type="domain" description="Methionyl/Leucyl tRNA synthetase" evidence="12">
    <location>
        <begin position="41"/>
        <end position="172"/>
    </location>
</feature>
<feature type="binding site" evidence="8">
    <location>
        <position position="595"/>
    </location>
    <ligand>
        <name>ATP</name>
        <dbReference type="ChEBI" id="CHEBI:30616"/>
    </ligand>
</feature>
<keyword evidence="5 8" id="KW-0648">Protein biosynthesis</keyword>
<keyword evidence="8" id="KW-0963">Cytoplasm</keyword>
<dbReference type="SUPFAM" id="SSF50677">
    <property type="entry name" value="ValRS/IleRS/LeuRS editing domain"/>
    <property type="match status" value="1"/>
</dbReference>
<dbReference type="PANTHER" id="PTHR43740:SF2">
    <property type="entry name" value="LEUCINE--TRNA LIGASE, MITOCHONDRIAL"/>
    <property type="match status" value="1"/>
</dbReference>
<dbReference type="RefSeq" id="WP_341266591.1">
    <property type="nucleotide sequence ID" value="NZ_CP146843.1"/>
</dbReference>
<evidence type="ECO:0000256" key="4">
    <source>
        <dbReference type="ARBA" id="ARBA00022840"/>
    </source>
</evidence>
<evidence type="ECO:0000256" key="1">
    <source>
        <dbReference type="ARBA" id="ARBA00005594"/>
    </source>
</evidence>
<evidence type="ECO:0000256" key="7">
    <source>
        <dbReference type="ARBA" id="ARBA00047469"/>
    </source>
</evidence>
<proteinExistence type="inferred from homology"/>
<dbReference type="SUPFAM" id="SSF47323">
    <property type="entry name" value="Anticodon-binding domain of a subclass of class I aminoacyl-tRNA synthetases"/>
    <property type="match status" value="1"/>
</dbReference>
<evidence type="ECO:0000259" key="11">
    <source>
        <dbReference type="Pfam" id="PF08264"/>
    </source>
</evidence>
<dbReference type="HAMAP" id="MF_00049_B">
    <property type="entry name" value="Leu_tRNA_synth_B"/>
    <property type="match status" value="1"/>
</dbReference>
<evidence type="ECO:0000259" key="10">
    <source>
        <dbReference type="Pfam" id="PF00133"/>
    </source>
</evidence>
<dbReference type="Pfam" id="PF13603">
    <property type="entry name" value="tRNA-synt_1_2"/>
    <property type="match status" value="1"/>
</dbReference>
<keyword evidence="6 8" id="KW-0030">Aminoacyl-tRNA synthetase</keyword>
<keyword evidence="2 8" id="KW-0436">Ligase</keyword>
<name>A0ABZ2U7I3_ASHYP</name>
<evidence type="ECO:0000256" key="3">
    <source>
        <dbReference type="ARBA" id="ARBA00022741"/>
    </source>
</evidence>
<dbReference type="Pfam" id="PF00133">
    <property type="entry name" value="tRNA-synt_1"/>
    <property type="match status" value="1"/>
</dbReference>
<comment type="similarity">
    <text evidence="1 8 9">Belongs to the class-I aminoacyl-tRNA synthetase family.</text>
</comment>
<dbReference type="InterPro" id="IPR002302">
    <property type="entry name" value="Leu-tRNA-ligase"/>
</dbReference>
<keyword evidence="4 8" id="KW-0067">ATP-binding</keyword>
<evidence type="ECO:0000259" key="12">
    <source>
        <dbReference type="Pfam" id="PF09334"/>
    </source>
</evidence>
<dbReference type="InterPro" id="IPR025709">
    <property type="entry name" value="Leu_tRNA-synth_edit"/>
</dbReference>
<sequence>MLNYDFHQIELKWQRHWEIKKIFQTKKDFSKKKFYCLDMFPYPSSSGLHIGHIEGYTASDIVNRFKRMQGYNVLHPFGWDSFGLPAEQYALKTGHNPRSFTYQNINNFKKQIKMLGKGVDWDKELSTSHPSFYGWTQWMFKKFYENKIAVLQDVEVNFCEKLGTVLANEEIISTEKGLFSERGNYPVVKKKMKQWVLKITSFLDRLLKDLELLDWPSQLKNIQSNWIGKKKGFIFYFSVLSEYNDILEIFTTKPMTIFGVSALVLSPEHSLVFKLTKKDHIDDVNVYLAETKNKTELNRQINKQKTAVFTGSYAIHPFTKKQIPIWISDYVLPYYGTGGVMSVPFCDERDFDFAKKYNLEILSIVECKTTDSCFQNLEKYYPISDKDILANSSFLNGLNVEEANNKIIEISTKDKLGRIHFTYQMRDWIFSRQRYWGEPFPVYYDEQNNIYLEEDANLPVELPLLNKIHNSGDEQSPLSKVDSWLYFQKNGQTYKRDSNTMPQTAGSSWYYIGYILQNLHGMQKLNTDEAKQNLDYFLPVDLYIGGKEHAVGHLLYARFWHKFLYDLGLISVKEPFQKIVNQGMILGKDNLKMSKSKDNSVNASIILEKYGADVTRLYIMFLGPLEDDKVWNELGFKGIQRFLNRVYNMFSLFLVESECVDLELLLNQTIKIITDNYEKLKFNKVISQLMIFTNQVYKNKKINHYQMRIFLQLLNPIAPHLTEELNKMFLHSKEELVYSSWPSFNETLILNKKIEIVIQINGNLKSKIWIPENENQDEIFQKALKDNKISFLVKNRKILKVIYIKNKLLNLVI</sequence>
<reference evidence="14" key="1">
    <citation type="submission" date="2024-03" db="EMBL/GenBank/DDBJ databases">
        <title>The Complete Genome of 'Candidatus Phytoplasma fraxini' AshY1 from the Ash Yellows Group.</title>
        <authorList>
            <person name="Boehm J.W."/>
            <person name="Huettel B."/>
            <person name="Schneider B."/>
            <person name="Kube M."/>
        </authorList>
    </citation>
    <scope>NUCLEOTIDE SEQUENCE [LARGE SCALE GENOMIC DNA]</scope>
    <source>
        <strain evidence="14">AshY1</strain>
    </source>
</reference>
<comment type="caution">
    <text evidence="8">Lacks conserved residue(s) required for the propagation of feature annotation.</text>
</comment>
<evidence type="ECO:0000256" key="5">
    <source>
        <dbReference type="ARBA" id="ARBA00022917"/>
    </source>
</evidence>
<dbReference type="Pfam" id="PF09334">
    <property type="entry name" value="tRNA-synt_1g"/>
    <property type="match status" value="1"/>
</dbReference>
<evidence type="ECO:0000256" key="9">
    <source>
        <dbReference type="RuleBase" id="RU363039"/>
    </source>
</evidence>
<dbReference type="PRINTS" id="PR00985">
    <property type="entry name" value="TRNASYNTHLEU"/>
</dbReference>
<feature type="domain" description="Aminoacyl-tRNA synthetase class Ia" evidence="10">
    <location>
        <begin position="420"/>
        <end position="625"/>
    </location>
</feature>
<evidence type="ECO:0000256" key="8">
    <source>
        <dbReference type="HAMAP-Rule" id="MF_00049"/>
    </source>
</evidence>
<dbReference type="NCBIfam" id="TIGR00396">
    <property type="entry name" value="leuS_bact"/>
    <property type="match status" value="1"/>
</dbReference>
<gene>
    <name evidence="8" type="primary">leuS</name>
    <name evidence="14" type="ORF">AshY1_00250</name>
</gene>
<dbReference type="InterPro" id="IPR009080">
    <property type="entry name" value="tRNAsynth_Ia_anticodon-bd"/>
</dbReference>
<dbReference type="Gene3D" id="3.40.50.620">
    <property type="entry name" value="HUPs"/>
    <property type="match status" value="2"/>
</dbReference>
<evidence type="ECO:0000313" key="14">
    <source>
        <dbReference type="EMBL" id="WYY26181.1"/>
    </source>
</evidence>
<keyword evidence="15" id="KW-1185">Reference proteome</keyword>
<dbReference type="CDD" id="cd00812">
    <property type="entry name" value="LeuRS_core"/>
    <property type="match status" value="1"/>
</dbReference>
<dbReference type="InterPro" id="IPR002300">
    <property type="entry name" value="aa-tRNA-synth_Ia"/>
</dbReference>
<accession>A0ABZ2U7I3</accession>
<protein>
    <recommendedName>
        <fullName evidence="8">Leucine--tRNA ligase</fullName>
        <ecNumber evidence="8">6.1.1.4</ecNumber>
    </recommendedName>
    <alternativeName>
        <fullName evidence="8">Leucyl-tRNA synthetase</fullName>
        <shortName evidence="8">LeuRS</shortName>
    </alternativeName>
</protein>
<dbReference type="InterPro" id="IPR015413">
    <property type="entry name" value="Methionyl/Leucyl_tRNA_Synth"/>
</dbReference>
<dbReference type="Pfam" id="PF08264">
    <property type="entry name" value="Anticodon_1"/>
    <property type="match status" value="1"/>
</dbReference>
<dbReference type="CDD" id="cd07958">
    <property type="entry name" value="Anticodon_Ia_Leu_BEm"/>
    <property type="match status" value="1"/>
</dbReference>
<comment type="subcellular location">
    <subcellularLocation>
        <location evidence="8">Cytoplasm</location>
    </subcellularLocation>
</comment>
<dbReference type="Gene3D" id="1.10.730.10">
    <property type="entry name" value="Isoleucyl-tRNA Synthetase, Domain 1"/>
    <property type="match status" value="1"/>
</dbReference>
<dbReference type="PANTHER" id="PTHR43740">
    <property type="entry name" value="LEUCYL-TRNA SYNTHETASE"/>
    <property type="match status" value="1"/>
</dbReference>
<feature type="short sequence motif" description="'KMSKS' region" evidence="8">
    <location>
        <begin position="592"/>
        <end position="596"/>
    </location>
</feature>
<evidence type="ECO:0000256" key="2">
    <source>
        <dbReference type="ARBA" id="ARBA00022598"/>
    </source>
</evidence>
<evidence type="ECO:0000256" key="6">
    <source>
        <dbReference type="ARBA" id="ARBA00023146"/>
    </source>
</evidence>
<dbReference type="EC" id="6.1.1.4" evidence="8"/>
<evidence type="ECO:0000313" key="15">
    <source>
        <dbReference type="Proteomes" id="UP001484199"/>
    </source>
</evidence>
<evidence type="ECO:0000259" key="13">
    <source>
        <dbReference type="Pfam" id="PF13603"/>
    </source>
</evidence>
<dbReference type="Gene3D" id="3.10.20.590">
    <property type="match status" value="1"/>
</dbReference>
<keyword evidence="3 8" id="KW-0547">Nucleotide-binding</keyword>
<feature type="domain" description="Leucyl-tRNA synthetase editing" evidence="13">
    <location>
        <begin position="225"/>
        <end position="410"/>
    </location>
</feature>